<evidence type="ECO:0000313" key="1">
    <source>
        <dbReference type="EMBL" id="KZD12552.1"/>
    </source>
</evidence>
<name>A0A154WGB5_9PROT</name>
<dbReference type="EMBL" id="LPXN01000016">
    <property type="protein sequence ID" value="KZD12552.1"/>
    <property type="molecule type" value="Genomic_DNA"/>
</dbReference>
<dbReference type="Proteomes" id="UP000076400">
    <property type="component" value="Unassembled WGS sequence"/>
</dbReference>
<gene>
    <name evidence="1" type="ORF">AUP43_15990</name>
</gene>
<keyword evidence="2" id="KW-1185">Reference proteome</keyword>
<organism evidence="1 2">
    <name type="scientific">Oceanibaculum pacificum</name>
    <dbReference type="NCBI Taxonomy" id="580166"/>
    <lineage>
        <taxon>Bacteria</taxon>
        <taxon>Pseudomonadati</taxon>
        <taxon>Pseudomonadota</taxon>
        <taxon>Alphaproteobacteria</taxon>
        <taxon>Rhodospirillales</taxon>
        <taxon>Oceanibaculaceae</taxon>
        <taxon>Oceanibaculum</taxon>
    </lineage>
</organism>
<dbReference type="STRING" id="580166.AUP43_15990"/>
<accession>A0A154WGB5</accession>
<reference evidence="1 2" key="1">
    <citation type="submission" date="2015-12" db="EMBL/GenBank/DDBJ databases">
        <title>Genome sequence of Oceanibaculum pacificum MCCC 1A02656.</title>
        <authorList>
            <person name="Lu L."/>
            <person name="Lai Q."/>
            <person name="Shao Z."/>
            <person name="Qian P."/>
        </authorList>
    </citation>
    <scope>NUCLEOTIDE SEQUENCE [LARGE SCALE GENOMIC DNA]</scope>
    <source>
        <strain evidence="1 2">MCCC 1A02656</strain>
    </source>
</reference>
<proteinExistence type="predicted"/>
<protein>
    <submittedName>
        <fullName evidence="1">Uncharacterized protein</fullName>
    </submittedName>
</protein>
<sequence>MRRGIANGIASGITSGGRCAGLGDIADRDGFRRIRRYGRHIGAARRLRLRALRSTGHIGQGGLPACRRLIGRRLSGLAALRRRFGNGPGRLAVGSGFGGVGIVRRHVLGLLLRRRLFGRSRRRLGRLLGGGAGFSGRLVGAARLLAGFCDDAPLRRRGVALDRFIGPLGIDAITVIGAPRGVAILLEAIRLRAIRLRAIRLRAIRLRAIRLRAIRLRAIRLRAIRLRAIRLRAIRLGTMLLGAMLLGTTRLGAAIVLAAVHRLLQVGVERALPTLARPAGSRRGGGVAVNAIDRWQVHGSHLTH</sequence>
<evidence type="ECO:0000313" key="2">
    <source>
        <dbReference type="Proteomes" id="UP000076400"/>
    </source>
</evidence>
<dbReference type="AlphaFoldDB" id="A0A154WGB5"/>
<comment type="caution">
    <text evidence="1">The sequence shown here is derived from an EMBL/GenBank/DDBJ whole genome shotgun (WGS) entry which is preliminary data.</text>
</comment>